<dbReference type="RefSeq" id="WP_238726316.1">
    <property type="nucleotide sequence ID" value="NZ_JAHQCX010000002.1"/>
</dbReference>
<gene>
    <name evidence="5" type="ORF">KTH90_04170</name>
</gene>
<dbReference type="Pfam" id="PF13439">
    <property type="entry name" value="Glyco_transf_4"/>
    <property type="match status" value="1"/>
</dbReference>
<dbReference type="Gene3D" id="3.40.50.2000">
    <property type="entry name" value="Glycogen Phosphorylase B"/>
    <property type="match status" value="2"/>
</dbReference>
<accession>A0ABS6K3Z9</accession>
<evidence type="ECO:0000256" key="2">
    <source>
        <dbReference type="ARBA" id="ARBA00022679"/>
    </source>
</evidence>
<proteinExistence type="predicted"/>
<dbReference type="PANTHER" id="PTHR12526">
    <property type="entry name" value="GLYCOSYLTRANSFERASE"/>
    <property type="match status" value="1"/>
</dbReference>
<evidence type="ECO:0000313" key="5">
    <source>
        <dbReference type="EMBL" id="MBU9725205.1"/>
    </source>
</evidence>
<dbReference type="InterPro" id="IPR028098">
    <property type="entry name" value="Glyco_trans_4-like_N"/>
</dbReference>
<feature type="domain" description="Glycosyl transferase family 1" evidence="3">
    <location>
        <begin position="201"/>
        <end position="364"/>
    </location>
</feature>
<evidence type="ECO:0000313" key="6">
    <source>
        <dbReference type="Proteomes" id="UP001314681"/>
    </source>
</evidence>
<organism evidence="5 6">
    <name type="scientific">Diplocloster modestus</name>
    <dbReference type="NCBI Taxonomy" id="2850322"/>
    <lineage>
        <taxon>Bacteria</taxon>
        <taxon>Bacillati</taxon>
        <taxon>Bacillota</taxon>
        <taxon>Clostridia</taxon>
        <taxon>Lachnospirales</taxon>
        <taxon>Lachnospiraceae</taxon>
        <taxon>Diplocloster</taxon>
    </lineage>
</organism>
<keyword evidence="2" id="KW-0808">Transferase</keyword>
<comment type="caution">
    <text evidence="5">The sequence shown here is derived from an EMBL/GenBank/DDBJ whole genome shotgun (WGS) entry which is preliminary data.</text>
</comment>
<dbReference type="PANTHER" id="PTHR12526:SF629">
    <property type="entry name" value="TEICHURONIC ACID BIOSYNTHESIS GLYCOSYLTRANSFERASE TUAH-RELATED"/>
    <property type="match status" value="1"/>
</dbReference>
<name>A0ABS6K3Z9_9FIRM</name>
<dbReference type="SUPFAM" id="SSF53756">
    <property type="entry name" value="UDP-Glycosyltransferase/glycogen phosphorylase"/>
    <property type="match status" value="1"/>
</dbReference>
<keyword evidence="1" id="KW-0328">Glycosyltransferase</keyword>
<feature type="domain" description="Glycosyltransferase subfamily 4-like N-terminal" evidence="4">
    <location>
        <begin position="14"/>
        <end position="191"/>
    </location>
</feature>
<dbReference type="InterPro" id="IPR001296">
    <property type="entry name" value="Glyco_trans_1"/>
</dbReference>
<dbReference type="Proteomes" id="UP001314681">
    <property type="component" value="Unassembled WGS sequence"/>
</dbReference>
<dbReference type="EMBL" id="JAHQCX010000002">
    <property type="protein sequence ID" value="MBU9725205.1"/>
    <property type="molecule type" value="Genomic_DNA"/>
</dbReference>
<dbReference type="Pfam" id="PF00534">
    <property type="entry name" value="Glycos_transf_1"/>
    <property type="match status" value="1"/>
</dbReference>
<keyword evidence="6" id="KW-1185">Reference proteome</keyword>
<protein>
    <submittedName>
        <fullName evidence="5">Glycosyltransferase family 4 protein</fullName>
    </submittedName>
</protein>
<sequence>MKVAIIVNDLCVRGGTHKQVLRLCQYLKSKNIDFGLYTKYYDPEATYPEFKKFDVVCLKSKPTEYQGGGNLVQRYTRSKQKKAEDRQLMDSIPKDVDVYNFHDNGVLWMIKWAKKERKAKVVWQINDLPVCFRVWLSDAHKKSISNKISRAVYKSIIPCVDRITVNVTKNKDRVVELMGRDADVFYCGVDVNPGLETHFYKKGKKTWKILSAGVFFPRRNYETLVKVVFNLKQQSIPVHLDIIGSTDSNPEYAERIKNQINELTLSGEVTIWGQVDEQKYNELFNAADIFTFININQSWGLAVFEAMSSGLPTLVSNSVGAIELLHDGEDSLIVDPFDAKQIAEVIKTLFDDSSYYNQISANAANAVKEYTWDKLYSTKMVDVFRELTRG</sequence>
<dbReference type="CDD" id="cd03801">
    <property type="entry name" value="GT4_PimA-like"/>
    <property type="match status" value="1"/>
</dbReference>
<evidence type="ECO:0000256" key="1">
    <source>
        <dbReference type="ARBA" id="ARBA00022676"/>
    </source>
</evidence>
<reference evidence="5 6" key="1">
    <citation type="submission" date="2021-06" db="EMBL/GenBank/DDBJ databases">
        <title>Description of novel taxa of the family Lachnospiraceae.</title>
        <authorList>
            <person name="Chaplin A.V."/>
            <person name="Sokolova S.R."/>
            <person name="Pikina A.P."/>
            <person name="Korzhanova M."/>
            <person name="Belova V."/>
            <person name="Korostin D."/>
            <person name="Efimov B.A."/>
        </authorList>
    </citation>
    <scope>NUCLEOTIDE SEQUENCE [LARGE SCALE GENOMIC DNA]</scope>
    <source>
        <strain evidence="5 6">ASD4241</strain>
    </source>
</reference>
<evidence type="ECO:0000259" key="3">
    <source>
        <dbReference type="Pfam" id="PF00534"/>
    </source>
</evidence>
<evidence type="ECO:0000259" key="4">
    <source>
        <dbReference type="Pfam" id="PF13439"/>
    </source>
</evidence>